<dbReference type="OrthoDB" id="9802362at2"/>
<dbReference type="InterPro" id="IPR001753">
    <property type="entry name" value="Enoyl-CoA_hydra/iso"/>
</dbReference>
<evidence type="ECO:0000313" key="4">
    <source>
        <dbReference type="RefSeq" id="WP_028310486.1"/>
    </source>
</evidence>
<dbReference type="RefSeq" id="WP_028310486.1">
    <property type="nucleotide sequence ID" value="NZ_AXWS01000007.1"/>
</dbReference>
<dbReference type="Pfam" id="PF00378">
    <property type="entry name" value="ECH_1"/>
    <property type="match status" value="1"/>
</dbReference>
<sequence>MNAVLQAQPRVPTRIFAPQYDTEFDPEYGVLWGFFANQGNACFTPELLHDIRRVDSRIQAQHGMVDFDDRSLRANYYVCASRQPGVFNTGGDLALFTQLIAERDRDGLADYAKLCIDNLYARSQRYFCDGLITISLVQGDALGGGFETALSSDIIIAEEQARFGLPEILFNLFPGMGAYSFLARRAGRRVAERLILSGEVVTARELLDLGVIDGVVPDGEGERGVMDWVRRQHRRRNGVQAVFAARDEVQPVTHDELMRVTGLWVDAALRLDDKDLRTMQRLVRAQTRRFQPETGLAD</sequence>
<organism evidence="3 4">
    <name type="scientific">Derxia gummosa DSM 723</name>
    <dbReference type="NCBI Taxonomy" id="1121388"/>
    <lineage>
        <taxon>Bacteria</taxon>
        <taxon>Pseudomonadati</taxon>
        <taxon>Pseudomonadota</taxon>
        <taxon>Betaproteobacteria</taxon>
        <taxon>Burkholderiales</taxon>
        <taxon>Alcaligenaceae</taxon>
        <taxon>Derxia</taxon>
    </lineage>
</organism>
<name>A0A8B6X2L7_9BURK</name>
<evidence type="ECO:0000313" key="3">
    <source>
        <dbReference type="Proteomes" id="UP000675920"/>
    </source>
</evidence>
<dbReference type="SUPFAM" id="SSF52096">
    <property type="entry name" value="ClpP/crotonase"/>
    <property type="match status" value="1"/>
</dbReference>
<dbReference type="InterPro" id="IPR029045">
    <property type="entry name" value="ClpP/crotonase-like_dom_sf"/>
</dbReference>
<evidence type="ECO:0000256" key="1">
    <source>
        <dbReference type="ARBA" id="ARBA00005254"/>
    </source>
</evidence>
<keyword evidence="3" id="KW-1185">Reference proteome</keyword>
<protein>
    <submittedName>
        <fullName evidence="4">Crotonase/enoyl-CoA hydratase family protein</fullName>
    </submittedName>
</protein>
<proteinExistence type="inferred from homology"/>
<dbReference type="AlphaFoldDB" id="A0A8B6X2L7"/>
<dbReference type="InterPro" id="IPR018376">
    <property type="entry name" value="Enoyl-CoA_hyd/isom_CS"/>
</dbReference>
<accession>A0A8B6X2L7</accession>
<dbReference type="PROSITE" id="PS00166">
    <property type="entry name" value="ENOYL_COA_HYDRATASE"/>
    <property type="match status" value="1"/>
</dbReference>
<dbReference type="PANTHER" id="PTHR11941:SF54">
    <property type="entry name" value="ENOYL-COA HYDRATASE, MITOCHONDRIAL"/>
    <property type="match status" value="1"/>
</dbReference>
<dbReference type="NCBIfam" id="NF006452">
    <property type="entry name" value="PRK08788.1"/>
    <property type="match status" value="1"/>
</dbReference>
<dbReference type="CDD" id="cd06558">
    <property type="entry name" value="crotonase-like"/>
    <property type="match status" value="1"/>
</dbReference>
<dbReference type="Gene3D" id="3.90.226.10">
    <property type="entry name" value="2-enoyl-CoA Hydratase, Chain A, domain 1"/>
    <property type="match status" value="1"/>
</dbReference>
<evidence type="ECO:0000256" key="2">
    <source>
        <dbReference type="RuleBase" id="RU003707"/>
    </source>
</evidence>
<comment type="similarity">
    <text evidence="1 2">Belongs to the enoyl-CoA hydratase/isomerase family.</text>
</comment>
<dbReference type="GO" id="GO:0006635">
    <property type="term" value="P:fatty acid beta-oxidation"/>
    <property type="evidence" value="ECO:0007669"/>
    <property type="project" value="TreeGrafter"/>
</dbReference>
<dbReference type="GO" id="GO:0003824">
    <property type="term" value="F:catalytic activity"/>
    <property type="evidence" value="ECO:0007669"/>
    <property type="project" value="InterPro"/>
</dbReference>
<reference evidence="4" key="1">
    <citation type="submission" date="2025-08" db="UniProtKB">
        <authorList>
            <consortium name="RefSeq"/>
        </authorList>
    </citation>
    <scope>IDENTIFICATION</scope>
</reference>
<dbReference type="PANTHER" id="PTHR11941">
    <property type="entry name" value="ENOYL-COA HYDRATASE-RELATED"/>
    <property type="match status" value="1"/>
</dbReference>
<dbReference type="Proteomes" id="UP000675920">
    <property type="component" value="Unplaced"/>
</dbReference>
<dbReference type="Gene3D" id="6.20.390.30">
    <property type="match status" value="1"/>
</dbReference>